<evidence type="ECO:0000256" key="1">
    <source>
        <dbReference type="SAM" id="SignalP"/>
    </source>
</evidence>
<reference evidence="3" key="1">
    <citation type="journal article" date="2011" name="Genome Res.">
        <title>Phylogeny-wide analysis of social amoeba genomes highlights ancient origins for complex intercellular communication.</title>
        <authorList>
            <person name="Heidel A.J."/>
            <person name="Lawal H.M."/>
            <person name="Felder M."/>
            <person name="Schilde C."/>
            <person name="Helps N.R."/>
            <person name="Tunggal B."/>
            <person name="Rivero F."/>
            <person name="John U."/>
            <person name="Schleicher M."/>
            <person name="Eichinger L."/>
            <person name="Platzer M."/>
            <person name="Noegel A.A."/>
            <person name="Schaap P."/>
            <person name="Gloeckner G."/>
        </authorList>
    </citation>
    <scope>NUCLEOTIDE SEQUENCE [LARGE SCALE GENOMIC DNA]</scope>
    <source>
        <strain evidence="3">SH3</strain>
    </source>
</reference>
<keyword evidence="1" id="KW-0732">Signal</keyword>
<dbReference type="KEGG" id="dfa:DFA_05905"/>
<protein>
    <submittedName>
        <fullName evidence="2">Uncharacterized protein</fullName>
    </submittedName>
</protein>
<dbReference type="Pfam" id="PF25544">
    <property type="entry name" value="Ependymin_amoebozoa"/>
    <property type="match status" value="1"/>
</dbReference>
<evidence type="ECO:0000313" key="2">
    <source>
        <dbReference type="EMBL" id="EGG23770.1"/>
    </source>
</evidence>
<dbReference type="InterPro" id="IPR040310">
    <property type="entry name" value="DDB_G0292248"/>
</dbReference>
<feature type="signal peptide" evidence="1">
    <location>
        <begin position="1"/>
        <end position="19"/>
    </location>
</feature>
<dbReference type="OMA" id="CAVVSIN"/>
<name>F4PJJ6_CACFS</name>
<feature type="chain" id="PRO_5003320118" evidence="1">
    <location>
        <begin position="20"/>
        <end position="270"/>
    </location>
</feature>
<sequence length="270" mass="30814">MKLILSILFVIFFSSVILSSEFTSFSDEFSADAESLYGRHKRPHHHHHHHHKCFRKAKGYTTYFGVTSFNCMFPDGQGNIKPMSFAEYGNTSVDFHGQRMRVNYYIVGDNWRVNGSLWGFGKSGEMYVLQNGTCSKYNLSFPIPSGYPVNQTHFIAKGKIGQFKVDILSVNPTPSGETNQTVLFDPKHCACVSSMLRNNDRSQPGYATIEFFDYRNDYDKHYFSLPGECSDLAFSDPSTIHRNVGSQVVMWGHKKPIVIPNYIHLSPNYF</sequence>
<accession>F4PJJ6</accession>
<dbReference type="OrthoDB" id="19902at2759"/>
<gene>
    <name evidence="2" type="ORF">DFA_05905</name>
</gene>
<dbReference type="GeneID" id="14876272"/>
<organism evidence="2 3">
    <name type="scientific">Cavenderia fasciculata</name>
    <name type="common">Slime mold</name>
    <name type="synonym">Dictyostelium fasciculatum</name>
    <dbReference type="NCBI Taxonomy" id="261658"/>
    <lineage>
        <taxon>Eukaryota</taxon>
        <taxon>Amoebozoa</taxon>
        <taxon>Evosea</taxon>
        <taxon>Eumycetozoa</taxon>
        <taxon>Dictyostelia</taxon>
        <taxon>Acytosteliales</taxon>
        <taxon>Cavenderiaceae</taxon>
        <taxon>Cavenderia</taxon>
    </lineage>
</organism>
<proteinExistence type="predicted"/>
<dbReference type="RefSeq" id="XP_004361621.1">
    <property type="nucleotide sequence ID" value="XM_004361564.1"/>
</dbReference>
<dbReference type="PANTHER" id="PTHR31648">
    <property type="entry name" value="TRANSMEMBRANE PROTEIN-RELATED"/>
    <property type="match status" value="1"/>
</dbReference>
<dbReference type="Proteomes" id="UP000007797">
    <property type="component" value="Unassembled WGS sequence"/>
</dbReference>
<evidence type="ECO:0000313" key="3">
    <source>
        <dbReference type="Proteomes" id="UP000007797"/>
    </source>
</evidence>
<keyword evidence="3" id="KW-1185">Reference proteome</keyword>
<dbReference type="EMBL" id="GL883007">
    <property type="protein sequence ID" value="EGG23770.1"/>
    <property type="molecule type" value="Genomic_DNA"/>
</dbReference>
<dbReference type="AlphaFoldDB" id="F4PJJ6"/>